<accession>A0A7V3YKL3</accession>
<dbReference type="InterPro" id="IPR050351">
    <property type="entry name" value="BphY/WalK/GraS-like"/>
</dbReference>
<evidence type="ECO:0000256" key="5">
    <source>
        <dbReference type="ARBA" id="ARBA00022777"/>
    </source>
</evidence>
<dbReference type="InterPro" id="IPR005467">
    <property type="entry name" value="His_kinase_dom"/>
</dbReference>
<dbReference type="CDD" id="cd00082">
    <property type="entry name" value="HisKA"/>
    <property type="match status" value="1"/>
</dbReference>
<dbReference type="EMBL" id="DTEN01000053">
    <property type="protein sequence ID" value="HGI74301.1"/>
    <property type="molecule type" value="Genomic_DNA"/>
</dbReference>
<keyword evidence="7" id="KW-0175">Coiled coil</keyword>
<feature type="transmembrane region" description="Helical" evidence="8">
    <location>
        <begin position="6"/>
        <end position="26"/>
    </location>
</feature>
<dbReference type="EC" id="2.7.13.3" evidence="2"/>
<dbReference type="PROSITE" id="PS50109">
    <property type="entry name" value="HIS_KIN"/>
    <property type="match status" value="1"/>
</dbReference>
<keyword evidence="4" id="KW-0808">Transferase</keyword>
<keyword evidence="6" id="KW-0902">Two-component regulatory system</keyword>
<dbReference type="GO" id="GO:0005886">
    <property type="term" value="C:plasma membrane"/>
    <property type="evidence" value="ECO:0007669"/>
    <property type="project" value="TreeGrafter"/>
</dbReference>
<dbReference type="PANTHER" id="PTHR45453:SF1">
    <property type="entry name" value="PHOSPHATE REGULON SENSOR PROTEIN PHOR"/>
    <property type="match status" value="1"/>
</dbReference>
<comment type="catalytic activity">
    <reaction evidence="1">
        <text>ATP + protein L-histidine = ADP + protein N-phospho-L-histidine.</text>
        <dbReference type="EC" id="2.7.13.3"/>
    </reaction>
</comment>
<dbReference type="AlphaFoldDB" id="A0A7V3YKL3"/>
<dbReference type="InterPro" id="IPR003661">
    <property type="entry name" value="HisK_dim/P_dom"/>
</dbReference>
<protein>
    <recommendedName>
        <fullName evidence="2">histidine kinase</fullName>
        <ecNumber evidence="2">2.7.13.3</ecNumber>
    </recommendedName>
</protein>
<feature type="coiled-coil region" evidence="7">
    <location>
        <begin position="200"/>
        <end position="264"/>
    </location>
</feature>
<keyword evidence="5 10" id="KW-0418">Kinase</keyword>
<feature type="domain" description="Histidine kinase" evidence="9">
    <location>
        <begin position="170"/>
        <end position="378"/>
    </location>
</feature>
<evidence type="ECO:0000313" key="10">
    <source>
        <dbReference type="EMBL" id="HGI74301.1"/>
    </source>
</evidence>
<dbReference type="Pfam" id="PF02518">
    <property type="entry name" value="HATPase_c"/>
    <property type="match status" value="1"/>
</dbReference>
<evidence type="ECO:0000256" key="1">
    <source>
        <dbReference type="ARBA" id="ARBA00000085"/>
    </source>
</evidence>
<evidence type="ECO:0000259" key="9">
    <source>
        <dbReference type="PROSITE" id="PS50109"/>
    </source>
</evidence>
<sequence>MNPLELFLLGVLGIAAFSLGYTLAFLKGRKFLAELSEVSPEQGFRGGLKQFFEEIQKHREAMFRDFLALLDRVSTGGALYLRNRNRLLLNATFAQAIGLRSGGVREVAFFEIPVFGDVLARAVSSGERMSVPSSGFAFLPFLLGEERFLLLEDEKKKDQRLRSLRYFLTALWHEVQTPLTVLSGYLETLEEGRPMEGEILSRMVRQVRRLEGTIREIQRLSVLLEEKPERISDREFSTLLQEVLEKAREDHKDLRVRVDIAERENTNLLPLSRGEAFVLLSNLVTNAFSFNVSGGEVAITVAFGDLGLYLALENTTSPPDAEFLRWFFDPTEALPRGGSGKGVGLYLIREVVERRNGTIHLRPQRDRVVFEITIPWETEDSKISEGGTPPR</sequence>
<gene>
    <name evidence="10" type="ORF">ENU96_01265</name>
</gene>
<evidence type="ECO:0000256" key="3">
    <source>
        <dbReference type="ARBA" id="ARBA00022553"/>
    </source>
</evidence>
<dbReference type="SUPFAM" id="SSF47384">
    <property type="entry name" value="Homodimeric domain of signal transducing histidine kinase"/>
    <property type="match status" value="1"/>
</dbReference>
<evidence type="ECO:0000256" key="8">
    <source>
        <dbReference type="SAM" id="Phobius"/>
    </source>
</evidence>
<name>A0A7V3YKL3_9BACT</name>
<evidence type="ECO:0000256" key="6">
    <source>
        <dbReference type="ARBA" id="ARBA00023012"/>
    </source>
</evidence>
<evidence type="ECO:0000256" key="4">
    <source>
        <dbReference type="ARBA" id="ARBA00022679"/>
    </source>
</evidence>
<dbReference type="GO" id="GO:0004721">
    <property type="term" value="F:phosphoprotein phosphatase activity"/>
    <property type="evidence" value="ECO:0007669"/>
    <property type="project" value="TreeGrafter"/>
</dbReference>
<dbReference type="InterPro" id="IPR003594">
    <property type="entry name" value="HATPase_dom"/>
</dbReference>
<proteinExistence type="predicted"/>
<dbReference type="SMART" id="SM00388">
    <property type="entry name" value="HisKA"/>
    <property type="match status" value="1"/>
</dbReference>
<organism evidence="10">
    <name type="scientific">Candidatus Caldatribacterium californiense</name>
    <dbReference type="NCBI Taxonomy" id="1454726"/>
    <lineage>
        <taxon>Bacteria</taxon>
        <taxon>Pseudomonadati</taxon>
        <taxon>Atribacterota</taxon>
        <taxon>Atribacteria</taxon>
        <taxon>Atribacterales</taxon>
        <taxon>Candidatus Caldatribacteriaceae</taxon>
        <taxon>Candidatus Caldatribacterium</taxon>
    </lineage>
</organism>
<dbReference type="PANTHER" id="PTHR45453">
    <property type="entry name" value="PHOSPHATE REGULON SENSOR PROTEIN PHOR"/>
    <property type="match status" value="1"/>
</dbReference>
<dbReference type="Gene3D" id="3.30.565.10">
    <property type="entry name" value="Histidine kinase-like ATPase, C-terminal domain"/>
    <property type="match status" value="1"/>
</dbReference>
<dbReference type="Gene3D" id="1.10.287.130">
    <property type="match status" value="1"/>
</dbReference>
<keyword evidence="8" id="KW-1133">Transmembrane helix</keyword>
<evidence type="ECO:0000256" key="2">
    <source>
        <dbReference type="ARBA" id="ARBA00012438"/>
    </source>
</evidence>
<dbReference type="Pfam" id="PF00512">
    <property type="entry name" value="HisKA"/>
    <property type="match status" value="1"/>
</dbReference>
<dbReference type="GO" id="GO:0016036">
    <property type="term" value="P:cellular response to phosphate starvation"/>
    <property type="evidence" value="ECO:0007669"/>
    <property type="project" value="TreeGrafter"/>
</dbReference>
<keyword evidence="8" id="KW-0472">Membrane</keyword>
<keyword evidence="3" id="KW-0597">Phosphoprotein</keyword>
<dbReference type="InterPro" id="IPR036097">
    <property type="entry name" value="HisK_dim/P_sf"/>
</dbReference>
<dbReference type="GO" id="GO:0000155">
    <property type="term" value="F:phosphorelay sensor kinase activity"/>
    <property type="evidence" value="ECO:0007669"/>
    <property type="project" value="InterPro"/>
</dbReference>
<reference evidence="10" key="1">
    <citation type="journal article" date="2020" name="mSystems">
        <title>Genome- and Community-Level Interaction Insights into Carbon Utilization and Element Cycling Functions of Hydrothermarchaeota in Hydrothermal Sediment.</title>
        <authorList>
            <person name="Zhou Z."/>
            <person name="Liu Y."/>
            <person name="Xu W."/>
            <person name="Pan J."/>
            <person name="Luo Z.H."/>
            <person name="Li M."/>
        </authorList>
    </citation>
    <scope>NUCLEOTIDE SEQUENCE [LARGE SCALE GENOMIC DNA]</scope>
    <source>
        <strain evidence="10">SpSt-716</strain>
    </source>
</reference>
<dbReference type="SUPFAM" id="SSF55874">
    <property type="entry name" value="ATPase domain of HSP90 chaperone/DNA topoisomerase II/histidine kinase"/>
    <property type="match status" value="1"/>
</dbReference>
<keyword evidence="8" id="KW-0812">Transmembrane</keyword>
<evidence type="ECO:0000256" key="7">
    <source>
        <dbReference type="SAM" id="Coils"/>
    </source>
</evidence>
<dbReference type="InterPro" id="IPR036890">
    <property type="entry name" value="HATPase_C_sf"/>
</dbReference>
<comment type="caution">
    <text evidence="10">The sequence shown here is derived from an EMBL/GenBank/DDBJ whole genome shotgun (WGS) entry which is preliminary data.</text>
</comment>